<organism evidence="1">
    <name type="scientific">marine sediment metagenome</name>
    <dbReference type="NCBI Taxonomy" id="412755"/>
    <lineage>
        <taxon>unclassified sequences</taxon>
        <taxon>metagenomes</taxon>
        <taxon>ecological metagenomes</taxon>
    </lineage>
</organism>
<reference evidence="1" key="1">
    <citation type="journal article" date="2015" name="Nature">
        <title>Complex archaea that bridge the gap between prokaryotes and eukaryotes.</title>
        <authorList>
            <person name="Spang A."/>
            <person name="Saw J.H."/>
            <person name="Jorgensen S.L."/>
            <person name="Zaremba-Niedzwiedzka K."/>
            <person name="Martijn J."/>
            <person name="Lind A.E."/>
            <person name="van Eijk R."/>
            <person name="Schleper C."/>
            <person name="Guy L."/>
            <person name="Ettema T.J."/>
        </authorList>
    </citation>
    <scope>NUCLEOTIDE SEQUENCE</scope>
</reference>
<dbReference type="EMBL" id="LAZR01054474">
    <property type="protein sequence ID" value="KKK78476.1"/>
    <property type="molecule type" value="Genomic_DNA"/>
</dbReference>
<name>A0A0F9B1Q5_9ZZZZ</name>
<dbReference type="AlphaFoldDB" id="A0A0F9B1Q5"/>
<evidence type="ECO:0000313" key="1">
    <source>
        <dbReference type="EMBL" id="KKK78476.1"/>
    </source>
</evidence>
<comment type="caution">
    <text evidence="1">The sequence shown here is derived from an EMBL/GenBank/DDBJ whole genome shotgun (WGS) entry which is preliminary data.</text>
</comment>
<accession>A0A0F9B1Q5</accession>
<gene>
    <name evidence="1" type="ORF">LCGC14_2843200</name>
</gene>
<proteinExistence type="predicted"/>
<protein>
    <submittedName>
        <fullName evidence="1">Uncharacterized protein</fullName>
    </submittedName>
</protein>
<sequence length="37" mass="4128">MKIDTGCLILDKVIRTIDSLILLILSEGEDGKAIRRD</sequence>